<evidence type="ECO:0000313" key="2">
    <source>
        <dbReference type="EMBL" id="CDF35440.1"/>
    </source>
</evidence>
<dbReference type="KEGG" id="ccp:CHC_T00003953001"/>
<dbReference type="Proteomes" id="UP000012073">
    <property type="component" value="Unassembled WGS sequence"/>
</dbReference>
<feature type="region of interest" description="Disordered" evidence="1">
    <location>
        <begin position="316"/>
        <end position="432"/>
    </location>
</feature>
<keyword evidence="3" id="KW-1185">Reference proteome</keyword>
<reference evidence="3" key="1">
    <citation type="journal article" date="2013" name="Proc. Natl. Acad. Sci. U.S.A.">
        <title>Genome structure and metabolic features in the red seaweed Chondrus crispus shed light on evolution of the Archaeplastida.</title>
        <authorList>
            <person name="Collen J."/>
            <person name="Porcel B."/>
            <person name="Carre W."/>
            <person name="Ball S.G."/>
            <person name="Chaparro C."/>
            <person name="Tonon T."/>
            <person name="Barbeyron T."/>
            <person name="Michel G."/>
            <person name="Noel B."/>
            <person name="Valentin K."/>
            <person name="Elias M."/>
            <person name="Artiguenave F."/>
            <person name="Arun A."/>
            <person name="Aury J.M."/>
            <person name="Barbosa-Neto J.F."/>
            <person name="Bothwell J.H."/>
            <person name="Bouget F.Y."/>
            <person name="Brillet L."/>
            <person name="Cabello-Hurtado F."/>
            <person name="Capella-Gutierrez S."/>
            <person name="Charrier B."/>
            <person name="Cladiere L."/>
            <person name="Cock J.M."/>
            <person name="Coelho S.M."/>
            <person name="Colleoni C."/>
            <person name="Czjzek M."/>
            <person name="Da Silva C."/>
            <person name="Delage L."/>
            <person name="Denoeud F."/>
            <person name="Deschamps P."/>
            <person name="Dittami S.M."/>
            <person name="Gabaldon T."/>
            <person name="Gachon C.M."/>
            <person name="Groisillier A."/>
            <person name="Herve C."/>
            <person name="Jabbari K."/>
            <person name="Katinka M."/>
            <person name="Kloareg B."/>
            <person name="Kowalczyk N."/>
            <person name="Labadie K."/>
            <person name="Leblanc C."/>
            <person name="Lopez P.J."/>
            <person name="McLachlan D.H."/>
            <person name="Meslet-Cladiere L."/>
            <person name="Moustafa A."/>
            <person name="Nehr Z."/>
            <person name="Nyvall Collen P."/>
            <person name="Panaud O."/>
            <person name="Partensky F."/>
            <person name="Poulain J."/>
            <person name="Rensing S.A."/>
            <person name="Rousvoal S."/>
            <person name="Samson G."/>
            <person name="Symeonidi A."/>
            <person name="Weissenbach J."/>
            <person name="Zambounis A."/>
            <person name="Wincker P."/>
            <person name="Boyen C."/>
        </authorList>
    </citation>
    <scope>NUCLEOTIDE SEQUENCE [LARGE SCALE GENOMIC DNA]</scope>
    <source>
        <strain evidence="3">cv. Stackhouse</strain>
    </source>
</reference>
<dbReference type="EMBL" id="HG001730">
    <property type="protein sequence ID" value="CDF35440.1"/>
    <property type="molecule type" value="Genomic_DNA"/>
</dbReference>
<dbReference type="RefSeq" id="XP_005715259.1">
    <property type="nucleotide sequence ID" value="XM_005715202.1"/>
</dbReference>
<dbReference type="Gramene" id="CDF35440">
    <property type="protein sequence ID" value="CDF35440"/>
    <property type="gene ID" value="CHC_T00003953001"/>
</dbReference>
<feature type="compositionally biased region" description="Low complexity" evidence="1">
    <location>
        <begin position="385"/>
        <end position="400"/>
    </location>
</feature>
<proteinExistence type="predicted"/>
<protein>
    <submittedName>
        <fullName evidence="2">Uncharacterized protein</fullName>
    </submittedName>
</protein>
<organism evidence="2 3">
    <name type="scientific">Chondrus crispus</name>
    <name type="common">Carrageen Irish moss</name>
    <name type="synonym">Polymorpha crispa</name>
    <dbReference type="NCBI Taxonomy" id="2769"/>
    <lineage>
        <taxon>Eukaryota</taxon>
        <taxon>Rhodophyta</taxon>
        <taxon>Florideophyceae</taxon>
        <taxon>Rhodymeniophycidae</taxon>
        <taxon>Gigartinales</taxon>
        <taxon>Gigartinaceae</taxon>
        <taxon>Chondrus</taxon>
    </lineage>
</organism>
<evidence type="ECO:0000313" key="3">
    <source>
        <dbReference type="Proteomes" id="UP000012073"/>
    </source>
</evidence>
<accession>R7QDC2</accession>
<dbReference type="OrthoDB" id="10881at2763"/>
<dbReference type="AlphaFoldDB" id="R7QDC2"/>
<feature type="compositionally biased region" description="Basic and acidic residues" evidence="1">
    <location>
        <begin position="409"/>
        <end position="422"/>
    </location>
</feature>
<gene>
    <name evidence="2" type="ORF">CHC_T00003953001</name>
</gene>
<name>R7QDC2_CHOCR</name>
<feature type="compositionally biased region" description="Basic and acidic residues" evidence="1">
    <location>
        <begin position="347"/>
        <end position="358"/>
    </location>
</feature>
<sequence length="449" mass="49762">MPMHNMVLWFKNRRARHKKHHPSQTAVKTGRRSYVKSGIYARASKKGKVLRDGTGSSPMMAAAAVTSEDHHAEVRGDTTREVADVGRPSIASQVETDMHQVALLAAAVEAGAPLADIAGAPAEGLMDSVAKNEVLDGIGSEKRRLEDGSRVDGMPPTKRTRYQGVSEVVGDANPCRVWNAKECHRRCCAFFAKSTSGCEQPEQTKSAQRASEMFFLGELQNGLTLTSAMQSLETSAGVLDKIMDRIRQEGQSVKLSSGSRAVLREFVAQVRSGQAIHVHIEAHGDVVPKEEYERPRQEVIEVTGDHDERQDVEEMQVVQGEEQTERQEEEAVENQKANEIEQVEQPENSREEHIHHASEQQGEQTPEHSHTEAVVQQNEESNGQVNEAAATEVNEAAATEINGEANENGVERSEEQGTERGNEQLPHFSVHQQLPCYPRSCHRQWRHQS</sequence>
<feature type="compositionally biased region" description="Polar residues" evidence="1">
    <location>
        <begin position="374"/>
        <end position="384"/>
    </location>
</feature>
<dbReference type="GeneID" id="17322984"/>
<evidence type="ECO:0000256" key="1">
    <source>
        <dbReference type="SAM" id="MobiDB-lite"/>
    </source>
</evidence>